<dbReference type="NCBIfam" id="NF005965">
    <property type="entry name" value="PRK08055.1"/>
    <property type="match status" value="1"/>
</dbReference>
<dbReference type="InterPro" id="IPR002701">
    <property type="entry name" value="CM_II_prokaryot"/>
</dbReference>
<dbReference type="GO" id="GO:0009697">
    <property type="term" value="P:salicylic acid biosynthetic process"/>
    <property type="evidence" value="ECO:0007669"/>
    <property type="project" value="TreeGrafter"/>
</dbReference>
<dbReference type="InterPro" id="IPR036979">
    <property type="entry name" value="CM_dom_sf"/>
</dbReference>
<evidence type="ECO:0000256" key="1">
    <source>
        <dbReference type="ARBA" id="ARBA00004817"/>
    </source>
</evidence>
<evidence type="ECO:0000259" key="7">
    <source>
        <dbReference type="SMART" id="SM00830"/>
    </source>
</evidence>
<feature type="domain" description="Chorismate mutase" evidence="7">
    <location>
        <begin position="33"/>
        <end position="108"/>
    </location>
</feature>
<dbReference type="PANTHER" id="PTHR38041">
    <property type="entry name" value="CHORISMATE MUTASE"/>
    <property type="match status" value="1"/>
</dbReference>
<dbReference type="AlphaFoldDB" id="A0A3S6CTX4"/>
<dbReference type="PANTHER" id="PTHR38041:SF2">
    <property type="entry name" value="SECRETED CHORISMATE MUTASE"/>
    <property type="match status" value="1"/>
</dbReference>
<comment type="pathway">
    <text evidence="1 5">Metabolic intermediate biosynthesis; prephenate biosynthesis; prephenate from chorismate: step 1/1.</text>
</comment>
<dbReference type="EC" id="5.4.99.5" evidence="2 5"/>
<dbReference type="PIRSF" id="PIRSF026640">
    <property type="entry name" value="Peripl_chor_mut"/>
    <property type="match status" value="1"/>
</dbReference>
<evidence type="ECO:0000256" key="5">
    <source>
        <dbReference type="PIRNR" id="PIRNR026640"/>
    </source>
</evidence>
<evidence type="ECO:0000256" key="6">
    <source>
        <dbReference type="SAM" id="Coils"/>
    </source>
</evidence>
<dbReference type="GO" id="GO:0004106">
    <property type="term" value="F:chorismate mutase activity"/>
    <property type="evidence" value="ECO:0007669"/>
    <property type="project" value="UniProtKB-EC"/>
</dbReference>
<reference evidence="8" key="1">
    <citation type="submission" date="2014-11" db="EMBL/GenBank/DDBJ databases">
        <title>Complete sequence of the conjugative pEC598 plasmid of avian pathogenic Escherichia coli QT598.</title>
        <authorList>
            <person name="Garenaux A."/>
            <person name="Veyrier F."/>
            <person name="Dozois C."/>
        </authorList>
    </citation>
    <scope>NUCLEOTIDE SEQUENCE</scope>
    <source>
        <strain evidence="8">QT598</strain>
        <plasmid evidence="8">pEC598</plasmid>
    </source>
</reference>
<evidence type="ECO:0000256" key="4">
    <source>
        <dbReference type="ARBA" id="ARBA00023235"/>
    </source>
</evidence>
<protein>
    <recommendedName>
        <fullName evidence="2 5">Chorismate mutase</fullName>
        <ecNumber evidence="2 5">5.4.99.5</ecNumber>
    </recommendedName>
</protein>
<keyword evidence="8" id="KW-0614">Plasmid</keyword>
<dbReference type="Pfam" id="PF01817">
    <property type="entry name" value="CM_2"/>
    <property type="match status" value="1"/>
</dbReference>
<comment type="function">
    <text evidence="5">Catalyzes the Claisen rearrangement of chorismate to prephenate.</text>
</comment>
<dbReference type="UniPathway" id="UPA00120">
    <property type="reaction ID" value="UER00203"/>
</dbReference>
<dbReference type="SUPFAM" id="SSF48600">
    <property type="entry name" value="Chorismate mutase II"/>
    <property type="match status" value="1"/>
</dbReference>
<organism evidence="8">
    <name type="scientific">Escherichia coli</name>
    <dbReference type="NCBI Taxonomy" id="562"/>
    <lineage>
        <taxon>Bacteria</taxon>
        <taxon>Pseudomonadati</taxon>
        <taxon>Pseudomonadota</taxon>
        <taxon>Gammaproteobacteria</taxon>
        <taxon>Enterobacterales</taxon>
        <taxon>Enterobacteriaceae</taxon>
        <taxon>Escherichia</taxon>
    </lineage>
</organism>
<evidence type="ECO:0000256" key="3">
    <source>
        <dbReference type="ARBA" id="ARBA00022729"/>
    </source>
</evidence>
<proteinExistence type="predicted"/>
<feature type="coiled-coil region" evidence="6">
    <location>
        <begin position="56"/>
        <end position="83"/>
    </location>
</feature>
<dbReference type="InterPro" id="IPR051331">
    <property type="entry name" value="Chorismate_mutase-related"/>
</dbReference>
<dbReference type="NCBIfam" id="TIGR01806">
    <property type="entry name" value="CM_mono2"/>
    <property type="match status" value="1"/>
</dbReference>
<geneLocation type="plasmid" evidence="8">
    <name>pEC598</name>
</geneLocation>
<dbReference type="GO" id="GO:0046417">
    <property type="term" value="P:chorismate metabolic process"/>
    <property type="evidence" value="ECO:0007669"/>
    <property type="project" value="InterPro"/>
</dbReference>
<dbReference type="EMBL" id="KP119165">
    <property type="protein sequence ID" value="AKG46892.1"/>
    <property type="molecule type" value="Genomic_DNA"/>
</dbReference>
<keyword evidence="6" id="KW-0175">Coiled coil</keyword>
<keyword evidence="4 5" id="KW-0413">Isomerase</keyword>
<keyword evidence="3" id="KW-0732">Signal</keyword>
<dbReference type="InterPro" id="IPR036263">
    <property type="entry name" value="Chorismate_II_sf"/>
</dbReference>
<evidence type="ECO:0000256" key="2">
    <source>
        <dbReference type="ARBA" id="ARBA00012404"/>
    </source>
</evidence>
<dbReference type="Gene3D" id="1.20.59.10">
    <property type="entry name" value="Chorismate mutase"/>
    <property type="match status" value="1"/>
</dbReference>
<name>A0A3S6CTX4_ECOLX</name>
<dbReference type="SMART" id="SM00830">
    <property type="entry name" value="CM_2"/>
    <property type="match status" value="1"/>
</dbReference>
<accession>A0A3S6CTX4</accession>
<evidence type="ECO:0000313" key="8">
    <source>
        <dbReference type="EMBL" id="AKG46892.1"/>
    </source>
</evidence>
<sequence length="188" mass="21710">MFINNDGAVMKKLYLIKLMFIAAIFFATSKALAGSYSVINLINERLSYMKDVAGYKAQHHQAIEDLLQEKKVLQNAIADAGKLGIKEDTAIPFIQAQMDVAKAIQYRYRADWLSVPETDWKPRPLKDVREQIAQLNYRILQDLAKRLKSEGSLTEREKVHFMQNIQQQNLNEMDKLLIWNALRKVSLK</sequence>
<comment type="catalytic activity">
    <reaction evidence="5">
        <text>chorismate = prephenate</text>
        <dbReference type="Rhea" id="RHEA:13897"/>
        <dbReference type="ChEBI" id="CHEBI:29748"/>
        <dbReference type="ChEBI" id="CHEBI:29934"/>
        <dbReference type="EC" id="5.4.99.5"/>
    </reaction>
</comment>
<dbReference type="InterPro" id="IPR008240">
    <property type="entry name" value="Chorismate_mutase_periplasmic"/>
</dbReference>